<proteinExistence type="predicted"/>
<reference evidence="1" key="2">
    <citation type="journal article" date="2015" name="Data Brief">
        <title>Shoot transcriptome of the giant reed, Arundo donax.</title>
        <authorList>
            <person name="Barrero R.A."/>
            <person name="Guerrero F.D."/>
            <person name="Moolhuijzen P."/>
            <person name="Goolsby J.A."/>
            <person name="Tidwell J."/>
            <person name="Bellgard S.E."/>
            <person name="Bellgard M.I."/>
        </authorList>
    </citation>
    <scope>NUCLEOTIDE SEQUENCE</scope>
    <source>
        <tissue evidence="1">Shoot tissue taken approximately 20 cm above the soil surface</tissue>
    </source>
</reference>
<name>A0A0A9EKB7_ARUDO</name>
<dbReference type="EMBL" id="GBRH01196746">
    <property type="protein sequence ID" value="JAE01150.1"/>
    <property type="molecule type" value="Transcribed_RNA"/>
</dbReference>
<protein>
    <submittedName>
        <fullName evidence="1">Uncharacterized protein</fullName>
    </submittedName>
</protein>
<sequence length="52" mass="5874">MGAAAPTPTRTRTRTPSCWWTLELELDLCLEGERRTMRRKGRLGRGSGWAAI</sequence>
<evidence type="ECO:0000313" key="1">
    <source>
        <dbReference type="EMBL" id="JAE01150.1"/>
    </source>
</evidence>
<accession>A0A0A9EKB7</accession>
<dbReference type="AlphaFoldDB" id="A0A0A9EKB7"/>
<organism evidence="1">
    <name type="scientific">Arundo donax</name>
    <name type="common">Giant reed</name>
    <name type="synonym">Donax arundinaceus</name>
    <dbReference type="NCBI Taxonomy" id="35708"/>
    <lineage>
        <taxon>Eukaryota</taxon>
        <taxon>Viridiplantae</taxon>
        <taxon>Streptophyta</taxon>
        <taxon>Embryophyta</taxon>
        <taxon>Tracheophyta</taxon>
        <taxon>Spermatophyta</taxon>
        <taxon>Magnoliopsida</taxon>
        <taxon>Liliopsida</taxon>
        <taxon>Poales</taxon>
        <taxon>Poaceae</taxon>
        <taxon>PACMAD clade</taxon>
        <taxon>Arundinoideae</taxon>
        <taxon>Arundineae</taxon>
        <taxon>Arundo</taxon>
    </lineage>
</organism>
<reference evidence="1" key="1">
    <citation type="submission" date="2014-09" db="EMBL/GenBank/DDBJ databases">
        <authorList>
            <person name="Magalhaes I.L.F."/>
            <person name="Oliveira U."/>
            <person name="Santos F.R."/>
            <person name="Vidigal T.H.D.A."/>
            <person name="Brescovit A.D."/>
            <person name="Santos A.J."/>
        </authorList>
    </citation>
    <scope>NUCLEOTIDE SEQUENCE</scope>
    <source>
        <tissue evidence="1">Shoot tissue taken approximately 20 cm above the soil surface</tissue>
    </source>
</reference>